<protein>
    <submittedName>
        <fullName evidence="3">Uncharacterized protein</fullName>
    </submittedName>
</protein>
<evidence type="ECO:0000256" key="1">
    <source>
        <dbReference type="SAM" id="MobiDB-lite"/>
    </source>
</evidence>
<feature type="compositionally biased region" description="Low complexity" evidence="1">
    <location>
        <begin position="239"/>
        <end position="248"/>
    </location>
</feature>
<dbReference type="OrthoDB" id="7870627at2759"/>
<sequence>MLLQFSYMIMALSWLELGQTMPEQKIRTARDTRNIPTSMFKPIGQSSNVEQNETSTAQEDYSETFQQRSTGEAHPVLGDTSDETSFNYHNTAPPYRSNQGEYPQNLPTDLREIAEHFRRTSGASINPSNGAFSPIYRVIGPYSDSGGNGNVVYTQTFRSSDPFVTQSGFPRSHISSGPTPNGNGLYTIYSSGPRNTGNFGPSGQINSGSMPLMSRPFGFGGSPRSPHGDSSNNFHRSESFSYSSDGFSPPQIEQHVYDSRQGFGSTLRNF</sequence>
<feature type="compositionally biased region" description="Polar residues" evidence="1">
    <location>
        <begin position="44"/>
        <end position="70"/>
    </location>
</feature>
<gene>
    <name evidence="3" type="primary">Dwil\GK14933</name>
    <name evidence="3" type="ORF">Dwil_GK14933</name>
</gene>
<keyword evidence="2" id="KW-0732">Signal</keyword>
<reference evidence="3 4" key="1">
    <citation type="journal article" date="2007" name="Nature">
        <title>Evolution of genes and genomes on the Drosophila phylogeny.</title>
        <authorList>
            <consortium name="Drosophila 12 Genomes Consortium"/>
            <person name="Clark A.G."/>
            <person name="Eisen M.B."/>
            <person name="Smith D.R."/>
            <person name="Bergman C.M."/>
            <person name="Oliver B."/>
            <person name="Markow T.A."/>
            <person name="Kaufman T.C."/>
            <person name="Kellis M."/>
            <person name="Gelbart W."/>
            <person name="Iyer V.N."/>
            <person name="Pollard D.A."/>
            <person name="Sackton T.B."/>
            <person name="Larracuente A.M."/>
            <person name="Singh N.D."/>
            <person name="Abad J.P."/>
            <person name="Abt D.N."/>
            <person name="Adryan B."/>
            <person name="Aguade M."/>
            <person name="Akashi H."/>
            <person name="Anderson W.W."/>
            <person name="Aquadro C.F."/>
            <person name="Ardell D.H."/>
            <person name="Arguello R."/>
            <person name="Artieri C.G."/>
            <person name="Barbash D.A."/>
            <person name="Barker D."/>
            <person name="Barsanti P."/>
            <person name="Batterham P."/>
            <person name="Batzoglou S."/>
            <person name="Begun D."/>
            <person name="Bhutkar A."/>
            <person name="Blanco E."/>
            <person name="Bosak S.A."/>
            <person name="Bradley R.K."/>
            <person name="Brand A.D."/>
            <person name="Brent M.R."/>
            <person name="Brooks A.N."/>
            <person name="Brown R.H."/>
            <person name="Butlin R.K."/>
            <person name="Caggese C."/>
            <person name="Calvi B.R."/>
            <person name="Bernardo de Carvalho A."/>
            <person name="Caspi A."/>
            <person name="Castrezana S."/>
            <person name="Celniker S.E."/>
            <person name="Chang J.L."/>
            <person name="Chapple C."/>
            <person name="Chatterji S."/>
            <person name="Chinwalla A."/>
            <person name="Civetta A."/>
            <person name="Clifton S.W."/>
            <person name="Comeron J.M."/>
            <person name="Costello J.C."/>
            <person name="Coyne J.A."/>
            <person name="Daub J."/>
            <person name="David R.G."/>
            <person name="Delcher A.L."/>
            <person name="Delehaunty K."/>
            <person name="Do C.B."/>
            <person name="Ebling H."/>
            <person name="Edwards K."/>
            <person name="Eickbush T."/>
            <person name="Evans J.D."/>
            <person name="Filipski A."/>
            <person name="Findeiss S."/>
            <person name="Freyhult E."/>
            <person name="Fulton L."/>
            <person name="Fulton R."/>
            <person name="Garcia A.C."/>
            <person name="Gardiner A."/>
            <person name="Garfield D.A."/>
            <person name="Garvin B.E."/>
            <person name="Gibson G."/>
            <person name="Gilbert D."/>
            <person name="Gnerre S."/>
            <person name="Godfrey J."/>
            <person name="Good R."/>
            <person name="Gotea V."/>
            <person name="Gravely B."/>
            <person name="Greenberg A.J."/>
            <person name="Griffiths-Jones S."/>
            <person name="Gross S."/>
            <person name="Guigo R."/>
            <person name="Gustafson E.A."/>
            <person name="Haerty W."/>
            <person name="Hahn M.W."/>
            <person name="Halligan D.L."/>
            <person name="Halpern A.L."/>
            <person name="Halter G.M."/>
            <person name="Han M.V."/>
            <person name="Heger A."/>
            <person name="Hillier L."/>
            <person name="Hinrichs A.S."/>
            <person name="Holmes I."/>
            <person name="Hoskins R.A."/>
            <person name="Hubisz M.J."/>
            <person name="Hultmark D."/>
            <person name="Huntley M.A."/>
            <person name="Jaffe D.B."/>
            <person name="Jagadeeshan S."/>
            <person name="Jeck W.R."/>
            <person name="Johnson J."/>
            <person name="Jones C.D."/>
            <person name="Jordan W.C."/>
            <person name="Karpen G.H."/>
            <person name="Kataoka E."/>
            <person name="Keightley P.D."/>
            <person name="Kheradpour P."/>
            <person name="Kirkness E.F."/>
            <person name="Koerich L.B."/>
            <person name="Kristiansen K."/>
            <person name="Kudrna D."/>
            <person name="Kulathinal R.J."/>
            <person name="Kumar S."/>
            <person name="Kwok R."/>
            <person name="Lander E."/>
            <person name="Langley C.H."/>
            <person name="Lapoint R."/>
            <person name="Lazzaro B.P."/>
            <person name="Lee S.J."/>
            <person name="Levesque L."/>
            <person name="Li R."/>
            <person name="Lin C.F."/>
            <person name="Lin M.F."/>
            <person name="Lindblad-Toh K."/>
            <person name="Llopart A."/>
            <person name="Long M."/>
            <person name="Low L."/>
            <person name="Lozovsky E."/>
            <person name="Lu J."/>
            <person name="Luo M."/>
            <person name="Machado C.A."/>
            <person name="Makalowski W."/>
            <person name="Marzo M."/>
            <person name="Matsuda M."/>
            <person name="Matzkin L."/>
            <person name="McAllister B."/>
            <person name="McBride C.S."/>
            <person name="McKernan B."/>
            <person name="McKernan K."/>
            <person name="Mendez-Lago M."/>
            <person name="Minx P."/>
            <person name="Mollenhauer M.U."/>
            <person name="Montooth K."/>
            <person name="Mount S.M."/>
            <person name="Mu X."/>
            <person name="Myers E."/>
            <person name="Negre B."/>
            <person name="Newfeld S."/>
            <person name="Nielsen R."/>
            <person name="Noor M.A."/>
            <person name="O'Grady P."/>
            <person name="Pachter L."/>
            <person name="Papaceit M."/>
            <person name="Parisi M.J."/>
            <person name="Parisi M."/>
            <person name="Parts L."/>
            <person name="Pedersen J.S."/>
            <person name="Pesole G."/>
            <person name="Phillippy A.M."/>
            <person name="Ponting C.P."/>
            <person name="Pop M."/>
            <person name="Porcelli D."/>
            <person name="Powell J.R."/>
            <person name="Prohaska S."/>
            <person name="Pruitt K."/>
            <person name="Puig M."/>
            <person name="Quesneville H."/>
            <person name="Ram K.R."/>
            <person name="Rand D."/>
            <person name="Rasmussen M.D."/>
            <person name="Reed L.K."/>
            <person name="Reenan R."/>
            <person name="Reily A."/>
            <person name="Remington K.A."/>
            <person name="Rieger T.T."/>
            <person name="Ritchie M.G."/>
            <person name="Robin C."/>
            <person name="Rogers Y.H."/>
            <person name="Rohde C."/>
            <person name="Rozas J."/>
            <person name="Rubenfield M.J."/>
            <person name="Ruiz A."/>
            <person name="Russo S."/>
            <person name="Salzberg S.L."/>
            <person name="Sanchez-Gracia A."/>
            <person name="Saranga D.J."/>
            <person name="Sato H."/>
            <person name="Schaeffer S.W."/>
            <person name="Schatz M.C."/>
            <person name="Schlenke T."/>
            <person name="Schwartz R."/>
            <person name="Segarra C."/>
            <person name="Singh R.S."/>
            <person name="Sirot L."/>
            <person name="Sirota M."/>
            <person name="Sisneros N.B."/>
            <person name="Smith C.D."/>
            <person name="Smith T.F."/>
            <person name="Spieth J."/>
            <person name="Stage D.E."/>
            <person name="Stark A."/>
            <person name="Stephan W."/>
            <person name="Strausberg R.L."/>
            <person name="Strempel S."/>
            <person name="Sturgill D."/>
            <person name="Sutton G."/>
            <person name="Sutton G.G."/>
            <person name="Tao W."/>
            <person name="Teichmann S."/>
            <person name="Tobari Y.N."/>
            <person name="Tomimura Y."/>
            <person name="Tsolas J.M."/>
            <person name="Valente V.L."/>
            <person name="Venter E."/>
            <person name="Venter J.C."/>
            <person name="Vicario S."/>
            <person name="Vieira F.G."/>
            <person name="Vilella A.J."/>
            <person name="Villasante A."/>
            <person name="Walenz B."/>
            <person name="Wang J."/>
            <person name="Wasserman M."/>
            <person name="Watts T."/>
            <person name="Wilson D."/>
            <person name="Wilson R.K."/>
            <person name="Wing R.A."/>
            <person name="Wolfner M.F."/>
            <person name="Wong A."/>
            <person name="Wong G.K."/>
            <person name="Wu C.I."/>
            <person name="Wu G."/>
            <person name="Yamamoto D."/>
            <person name="Yang H.P."/>
            <person name="Yang S.P."/>
            <person name="Yorke J.A."/>
            <person name="Yoshida K."/>
            <person name="Zdobnov E."/>
            <person name="Zhang P."/>
            <person name="Zhang Y."/>
            <person name="Zimin A.V."/>
            <person name="Baldwin J."/>
            <person name="Abdouelleil A."/>
            <person name="Abdulkadir J."/>
            <person name="Abebe A."/>
            <person name="Abera B."/>
            <person name="Abreu J."/>
            <person name="Acer S.C."/>
            <person name="Aftuck L."/>
            <person name="Alexander A."/>
            <person name="An P."/>
            <person name="Anderson E."/>
            <person name="Anderson S."/>
            <person name="Arachi H."/>
            <person name="Azer M."/>
            <person name="Bachantsang P."/>
            <person name="Barry A."/>
            <person name="Bayul T."/>
            <person name="Berlin A."/>
            <person name="Bessette D."/>
            <person name="Bloom T."/>
            <person name="Blye J."/>
            <person name="Boguslavskiy L."/>
            <person name="Bonnet C."/>
            <person name="Boukhgalter B."/>
            <person name="Bourzgui I."/>
            <person name="Brown A."/>
            <person name="Cahill P."/>
            <person name="Channer S."/>
            <person name="Cheshatsang Y."/>
            <person name="Chuda L."/>
            <person name="Citroen M."/>
            <person name="Collymore A."/>
            <person name="Cooke P."/>
            <person name="Costello M."/>
            <person name="D'Aco K."/>
            <person name="Daza R."/>
            <person name="De Haan G."/>
            <person name="DeGray S."/>
            <person name="DeMaso C."/>
            <person name="Dhargay N."/>
            <person name="Dooley K."/>
            <person name="Dooley E."/>
            <person name="Doricent M."/>
            <person name="Dorje P."/>
            <person name="Dorjee K."/>
            <person name="Dupes A."/>
            <person name="Elong R."/>
            <person name="Falk J."/>
            <person name="Farina A."/>
            <person name="Faro S."/>
            <person name="Ferguson D."/>
            <person name="Fisher S."/>
            <person name="Foley C.D."/>
            <person name="Franke A."/>
            <person name="Friedrich D."/>
            <person name="Gadbois L."/>
            <person name="Gearin G."/>
            <person name="Gearin C.R."/>
            <person name="Giannoukos G."/>
            <person name="Goode T."/>
            <person name="Graham J."/>
            <person name="Grandbois E."/>
            <person name="Grewal S."/>
            <person name="Gyaltsen K."/>
            <person name="Hafez N."/>
            <person name="Hagos B."/>
            <person name="Hall J."/>
            <person name="Henson C."/>
            <person name="Hollinger A."/>
            <person name="Honan T."/>
            <person name="Huard M.D."/>
            <person name="Hughes L."/>
            <person name="Hurhula B."/>
            <person name="Husby M.E."/>
            <person name="Kamat A."/>
            <person name="Kanga B."/>
            <person name="Kashin S."/>
            <person name="Khazanovich D."/>
            <person name="Kisner P."/>
            <person name="Lance K."/>
            <person name="Lara M."/>
            <person name="Lee W."/>
            <person name="Lennon N."/>
            <person name="Letendre F."/>
            <person name="LeVine R."/>
            <person name="Lipovsky A."/>
            <person name="Liu X."/>
            <person name="Liu J."/>
            <person name="Liu S."/>
            <person name="Lokyitsang T."/>
            <person name="Lokyitsang Y."/>
            <person name="Lubonja R."/>
            <person name="Lui A."/>
            <person name="MacDonald P."/>
            <person name="Magnisalis V."/>
            <person name="Maru K."/>
            <person name="Matthews C."/>
            <person name="McCusker W."/>
            <person name="McDonough S."/>
            <person name="Mehta T."/>
            <person name="Meldrim J."/>
            <person name="Meneus L."/>
            <person name="Mihai O."/>
            <person name="Mihalev A."/>
            <person name="Mihova T."/>
            <person name="Mittelman R."/>
            <person name="Mlenga V."/>
            <person name="Montmayeur A."/>
            <person name="Mulrain L."/>
            <person name="Navidi A."/>
            <person name="Naylor J."/>
            <person name="Negash T."/>
            <person name="Nguyen T."/>
            <person name="Nguyen N."/>
            <person name="Nicol R."/>
            <person name="Norbu C."/>
            <person name="Norbu N."/>
            <person name="Novod N."/>
            <person name="O'Neill B."/>
            <person name="Osman S."/>
            <person name="Markiewicz E."/>
            <person name="Oyono O.L."/>
            <person name="Patti C."/>
            <person name="Phunkhang P."/>
            <person name="Pierre F."/>
            <person name="Priest M."/>
            <person name="Raghuraman S."/>
            <person name="Rege F."/>
            <person name="Reyes R."/>
            <person name="Rise C."/>
            <person name="Rogov P."/>
            <person name="Ross K."/>
            <person name="Ryan E."/>
            <person name="Settipalli S."/>
            <person name="Shea T."/>
            <person name="Sherpa N."/>
            <person name="Shi L."/>
            <person name="Shih D."/>
            <person name="Sparrow T."/>
            <person name="Spaulding J."/>
            <person name="Stalker J."/>
            <person name="Stange-Thomann N."/>
            <person name="Stavropoulos S."/>
            <person name="Stone C."/>
            <person name="Strader C."/>
            <person name="Tesfaye S."/>
            <person name="Thomson T."/>
            <person name="Thoulutsang Y."/>
            <person name="Thoulutsang D."/>
            <person name="Topham K."/>
            <person name="Topping I."/>
            <person name="Tsamla T."/>
            <person name="Vassiliev H."/>
            <person name="Vo A."/>
            <person name="Wangchuk T."/>
            <person name="Wangdi T."/>
            <person name="Weiand M."/>
            <person name="Wilkinson J."/>
            <person name="Wilson A."/>
            <person name="Yadav S."/>
            <person name="Young G."/>
            <person name="Yu Q."/>
            <person name="Zembek L."/>
            <person name="Zhong D."/>
            <person name="Zimmer A."/>
            <person name="Zwirko Z."/>
            <person name="Jaffe D.B."/>
            <person name="Alvarez P."/>
            <person name="Brockman W."/>
            <person name="Butler J."/>
            <person name="Chin C."/>
            <person name="Gnerre S."/>
            <person name="Grabherr M."/>
            <person name="Kleber M."/>
            <person name="Mauceli E."/>
            <person name="MacCallum I."/>
        </authorList>
    </citation>
    <scope>NUCLEOTIDE SEQUENCE [LARGE SCALE GENOMIC DNA]</scope>
    <source>
        <strain evidence="4">Tucson 14030-0811.24</strain>
    </source>
</reference>
<dbReference type="STRING" id="7260.B4MW75"/>
<evidence type="ECO:0000313" key="4">
    <source>
        <dbReference type="Proteomes" id="UP000007798"/>
    </source>
</evidence>
<name>B4MW75_DROWI</name>
<dbReference type="Proteomes" id="UP000007798">
    <property type="component" value="Unassembled WGS sequence"/>
</dbReference>
<dbReference type="HOGENOM" id="CLU_2925114_0_0_1"/>
<dbReference type="EMBL" id="CH963857">
    <property type="protein sequence ID" value="EDW75945.2"/>
    <property type="molecule type" value="Genomic_DNA"/>
</dbReference>
<keyword evidence="4" id="KW-1185">Reference proteome</keyword>
<dbReference type="AlphaFoldDB" id="B4MW75"/>
<organism evidence="3 4">
    <name type="scientific">Drosophila willistoni</name>
    <name type="common">Fruit fly</name>
    <dbReference type="NCBI Taxonomy" id="7260"/>
    <lineage>
        <taxon>Eukaryota</taxon>
        <taxon>Metazoa</taxon>
        <taxon>Ecdysozoa</taxon>
        <taxon>Arthropoda</taxon>
        <taxon>Hexapoda</taxon>
        <taxon>Insecta</taxon>
        <taxon>Pterygota</taxon>
        <taxon>Neoptera</taxon>
        <taxon>Endopterygota</taxon>
        <taxon>Diptera</taxon>
        <taxon>Brachycera</taxon>
        <taxon>Muscomorpha</taxon>
        <taxon>Ephydroidea</taxon>
        <taxon>Drosophilidae</taxon>
        <taxon>Drosophila</taxon>
        <taxon>Sophophora</taxon>
    </lineage>
</organism>
<feature type="compositionally biased region" description="Polar residues" evidence="1">
    <location>
        <begin position="83"/>
        <end position="101"/>
    </location>
</feature>
<accession>B4MW75</accession>
<evidence type="ECO:0000256" key="2">
    <source>
        <dbReference type="SAM" id="SignalP"/>
    </source>
</evidence>
<dbReference type="KEGG" id="dwi:6642270"/>
<proteinExistence type="predicted"/>
<dbReference type="InParanoid" id="B4MW75"/>
<feature type="region of interest" description="Disordered" evidence="1">
    <location>
        <begin position="217"/>
        <end position="252"/>
    </location>
</feature>
<feature type="chain" id="PRO_5006458085" evidence="2">
    <location>
        <begin position="21"/>
        <end position="270"/>
    </location>
</feature>
<evidence type="ECO:0000313" key="3">
    <source>
        <dbReference type="EMBL" id="EDW75945.2"/>
    </source>
</evidence>
<feature type="signal peptide" evidence="2">
    <location>
        <begin position="1"/>
        <end position="20"/>
    </location>
</feature>
<feature type="region of interest" description="Disordered" evidence="1">
    <location>
        <begin position="36"/>
        <end position="101"/>
    </location>
</feature>